<accession>A0A4U0FCK9</accession>
<dbReference type="OrthoDB" id="9814777at2"/>
<keyword evidence="2" id="KW-0560">Oxidoreductase</keyword>
<dbReference type="AlphaFoldDB" id="A0A4U0FCK9"/>
<dbReference type="PANTHER" id="PTHR20883:SF48">
    <property type="entry name" value="ECTOINE DIOXYGENASE"/>
    <property type="match status" value="1"/>
</dbReference>
<dbReference type="EMBL" id="SUPK01000003">
    <property type="protein sequence ID" value="TJY42613.1"/>
    <property type="molecule type" value="Genomic_DNA"/>
</dbReference>
<dbReference type="Pfam" id="PF05721">
    <property type="entry name" value="PhyH"/>
    <property type="match status" value="1"/>
</dbReference>
<dbReference type="PANTHER" id="PTHR20883">
    <property type="entry name" value="PHYTANOYL-COA DIOXYGENASE DOMAIN CONTAINING 1"/>
    <property type="match status" value="1"/>
</dbReference>
<comment type="caution">
    <text evidence="2">The sequence shown here is derived from an EMBL/GenBank/DDBJ whole genome shotgun (WGS) entry which is preliminary data.</text>
</comment>
<name>A0A4U0FCK9_9BACL</name>
<dbReference type="InterPro" id="IPR008775">
    <property type="entry name" value="Phytyl_CoA_dOase-like"/>
</dbReference>
<keyword evidence="3" id="KW-1185">Reference proteome</keyword>
<evidence type="ECO:0000313" key="2">
    <source>
        <dbReference type="EMBL" id="TJY42613.1"/>
    </source>
</evidence>
<organism evidence="2 3">
    <name type="scientific">Cohnella pontilimi</name>
    <dbReference type="NCBI Taxonomy" id="2564100"/>
    <lineage>
        <taxon>Bacteria</taxon>
        <taxon>Bacillati</taxon>
        <taxon>Bacillota</taxon>
        <taxon>Bacilli</taxon>
        <taxon>Bacillales</taxon>
        <taxon>Paenibacillaceae</taxon>
        <taxon>Cohnella</taxon>
    </lineage>
</organism>
<evidence type="ECO:0000313" key="3">
    <source>
        <dbReference type="Proteomes" id="UP000309673"/>
    </source>
</evidence>
<dbReference type="Proteomes" id="UP000309673">
    <property type="component" value="Unassembled WGS sequence"/>
</dbReference>
<proteinExistence type="predicted"/>
<dbReference type="Gene3D" id="2.60.120.620">
    <property type="entry name" value="q2cbj1_9rhob like domain"/>
    <property type="match status" value="1"/>
</dbReference>
<keyword evidence="2" id="KW-0223">Dioxygenase</keyword>
<sequence>MKGAENMRSTTWRRTVTVEEYVDYHKNGFLIVKGLLPEKDTEKLQIVTDDIYHGRTNLDHLDHIHDWMTDEQKMERWASARVHQLHRETEAGEWGLLHPRVLDVLEALIGPDVLALQSMLFFNPPGKGGQGWHQDSYYIQTQPDTLIGAWIALDRADQENGCLWVAPGSHHEPVYPPQKRWADYVHADEKQIQGLYTAENASHTDDSINNLSNVAAKYGEAVPVVLEPGDVLFFHSHLLHRSYRNETKDRFRRSYVTHYCNARSWVPWDGSNANHILARGRSHLPYAAPKFGTPVEFTPEAEGLSDQGTKMVAMPDGGMGKIEM</sequence>
<dbReference type="GO" id="GO:0016706">
    <property type="term" value="F:2-oxoglutarate-dependent dioxygenase activity"/>
    <property type="evidence" value="ECO:0007669"/>
    <property type="project" value="UniProtKB-ARBA"/>
</dbReference>
<feature type="region of interest" description="Disordered" evidence="1">
    <location>
        <begin position="301"/>
        <end position="324"/>
    </location>
</feature>
<gene>
    <name evidence="2" type="ORF">E5161_07095</name>
</gene>
<dbReference type="SUPFAM" id="SSF51197">
    <property type="entry name" value="Clavaminate synthase-like"/>
    <property type="match status" value="1"/>
</dbReference>
<dbReference type="GO" id="GO:0005506">
    <property type="term" value="F:iron ion binding"/>
    <property type="evidence" value="ECO:0007669"/>
    <property type="project" value="UniProtKB-ARBA"/>
</dbReference>
<reference evidence="2 3" key="1">
    <citation type="submission" date="2019-04" db="EMBL/GenBank/DDBJ databases">
        <title>Cohnella sp. nov., isolated from soil.</title>
        <authorList>
            <person name="Kim W."/>
        </authorList>
    </citation>
    <scope>NUCLEOTIDE SEQUENCE [LARGE SCALE GENOMIC DNA]</scope>
    <source>
        <strain evidence="2 3">CAU 1483</strain>
    </source>
</reference>
<evidence type="ECO:0000256" key="1">
    <source>
        <dbReference type="SAM" id="MobiDB-lite"/>
    </source>
</evidence>
<protein>
    <submittedName>
        <fullName evidence="2">Phytanoyl-CoA dioxygenase family protein</fullName>
    </submittedName>
</protein>